<dbReference type="Gene3D" id="3.30.930.10">
    <property type="entry name" value="Bira Bifunctional Protein, Domain 2"/>
    <property type="match status" value="1"/>
</dbReference>
<dbReference type="CDD" id="cd00770">
    <property type="entry name" value="SerRS_core"/>
    <property type="match status" value="1"/>
</dbReference>
<evidence type="ECO:0000256" key="16">
    <source>
        <dbReference type="PIRSR" id="PIRSR001529-2"/>
    </source>
</evidence>
<dbReference type="PANTHER" id="PTHR43697:SF1">
    <property type="entry name" value="SERINE--TRNA LIGASE"/>
    <property type="match status" value="1"/>
</dbReference>
<comment type="pathway">
    <text evidence="2">Aminoacyl-tRNA biosynthesis; selenocysteinyl-tRNA(Sec) biosynthesis; L-seryl-tRNA(Sec) from L-serine and tRNA(Sec): step 1/1.</text>
</comment>
<dbReference type="InterPro" id="IPR033729">
    <property type="entry name" value="SerRS_core"/>
</dbReference>
<evidence type="ECO:0000256" key="8">
    <source>
        <dbReference type="ARBA" id="ARBA00022840"/>
    </source>
</evidence>
<dbReference type="InterPro" id="IPR015866">
    <property type="entry name" value="Ser-tRNA-synth_1_N"/>
</dbReference>
<feature type="binding site" evidence="16">
    <location>
        <begin position="274"/>
        <end position="277"/>
    </location>
    <ligand>
        <name>ATP</name>
        <dbReference type="ChEBI" id="CHEBI:30616"/>
    </ligand>
</feature>
<comment type="subcellular location">
    <subcellularLocation>
        <location evidence="1">Cytoplasm</location>
    </subcellularLocation>
</comment>
<feature type="binding site" evidence="15">
    <location>
        <position position="227"/>
    </location>
    <ligand>
        <name>L-serine</name>
        <dbReference type="ChEBI" id="CHEBI:33384"/>
    </ligand>
</feature>
<dbReference type="OrthoDB" id="9804647at2"/>
<evidence type="ECO:0000256" key="9">
    <source>
        <dbReference type="ARBA" id="ARBA00022917"/>
    </source>
</evidence>
<organism evidence="18 19">
    <name type="scientific">Labrys okinawensis</name>
    <dbReference type="NCBI Taxonomy" id="346911"/>
    <lineage>
        <taxon>Bacteria</taxon>
        <taxon>Pseudomonadati</taxon>
        <taxon>Pseudomonadota</taxon>
        <taxon>Alphaproteobacteria</taxon>
        <taxon>Hyphomicrobiales</taxon>
        <taxon>Xanthobacteraceae</taxon>
        <taxon>Labrys</taxon>
    </lineage>
</organism>
<evidence type="ECO:0000256" key="14">
    <source>
        <dbReference type="NCBIfam" id="TIGR00414"/>
    </source>
</evidence>
<protein>
    <recommendedName>
        <fullName evidence="11 14">Serine--tRNA ligase</fullName>
        <ecNumber evidence="4 14">6.1.1.11</ecNumber>
    </recommendedName>
</protein>
<comment type="caution">
    <text evidence="18">The sequence shown here is derived from an EMBL/GenBank/DDBJ whole genome shotgun (WGS) entry which is preliminary data.</text>
</comment>
<evidence type="ECO:0000259" key="17">
    <source>
        <dbReference type="PROSITE" id="PS50862"/>
    </source>
</evidence>
<feature type="binding site" evidence="16">
    <location>
        <begin position="347"/>
        <end position="350"/>
    </location>
    <ligand>
        <name>ATP</name>
        <dbReference type="ChEBI" id="CHEBI:30616"/>
    </ligand>
</feature>
<feature type="binding site" evidence="15">
    <location>
        <position position="380"/>
    </location>
    <ligand>
        <name>L-serine</name>
        <dbReference type="ChEBI" id="CHEBI:33384"/>
    </ligand>
</feature>
<feature type="site" description="Important for serine binding" evidence="15">
    <location>
        <position position="382"/>
    </location>
</feature>
<evidence type="ECO:0000256" key="7">
    <source>
        <dbReference type="ARBA" id="ARBA00022741"/>
    </source>
</evidence>
<evidence type="ECO:0000313" key="19">
    <source>
        <dbReference type="Proteomes" id="UP000237682"/>
    </source>
</evidence>
<dbReference type="InterPro" id="IPR010978">
    <property type="entry name" value="tRNA-bd_arm"/>
</dbReference>
<feature type="binding site" evidence="15">
    <location>
        <position position="258"/>
    </location>
    <ligand>
        <name>L-serine</name>
        <dbReference type="ChEBI" id="CHEBI:33384"/>
    </ligand>
</feature>
<keyword evidence="10" id="KW-0030">Aminoacyl-tRNA synthetase</keyword>
<comment type="catalytic activity">
    <reaction evidence="13">
        <text>tRNA(Ser) + L-serine + ATP = L-seryl-tRNA(Ser) + AMP + diphosphate + H(+)</text>
        <dbReference type="Rhea" id="RHEA:12292"/>
        <dbReference type="Rhea" id="RHEA-COMP:9669"/>
        <dbReference type="Rhea" id="RHEA-COMP:9703"/>
        <dbReference type="ChEBI" id="CHEBI:15378"/>
        <dbReference type="ChEBI" id="CHEBI:30616"/>
        <dbReference type="ChEBI" id="CHEBI:33019"/>
        <dbReference type="ChEBI" id="CHEBI:33384"/>
        <dbReference type="ChEBI" id="CHEBI:78442"/>
        <dbReference type="ChEBI" id="CHEBI:78533"/>
        <dbReference type="ChEBI" id="CHEBI:456215"/>
        <dbReference type="EC" id="6.1.1.11"/>
    </reaction>
</comment>
<evidence type="ECO:0000313" key="18">
    <source>
        <dbReference type="EMBL" id="PRH87934.1"/>
    </source>
</evidence>
<keyword evidence="19" id="KW-1185">Reference proteome</keyword>
<evidence type="ECO:0000256" key="10">
    <source>
        <dbReference type="ARBA" id="ARBA00023146"/>
    </source>
</evidence>
<dbReference type="GO" id="GO:0004828">
    <property type="term" value="F:serine-tRNA ligase activity"/>
    <property type="evidence" value="ECO:0007669"/>
    <property type="project" value="UniProtKB-UniRule"/>
</dbReference>
<dbReference type="InterPro" id="IPR002314">
    <property type="entry name" value="aa-tRNA-synt_IIb"/>
</dbReference>
<evidence type="ECO:0000256" key="13">
    <source>
        <dbReference type="ARBA" id="ARBA00048823"/>
    </source>
</evidence>
<dbReference type="PIRSF" id="PIRSF001529">
    <property type="entry name" value="Ser-tRNA-synth_IIa"/>
    <property type="match status" value="1"/>
</dbReference>
<dbReference type="EMBL" id="PUEJ01000003">
    <property type="protein sequence ID" value="PRH87934.1"/>
    <property type="molecule type" value="Genomic_DNA"/>
</dbReference>
<dbReference type="Gene3D" id="1.10.287.40">
    <property type="entry name" value="Serine-tRNA synthetase, tRNA binding domain"/>
    <property type="match status" value="1"/>
</dbReference>
<dbReference type="RefSeq" id="WP_105861602.1">
    <property type="nucleotide sequence ID" value="NZ_PUEJ01000003.1"/>
</dbReference>
<dbReference type="InterPro" id="IPR002317">
    <property type="entry name" value="Ser-tRNA-ligase_type_1"/>
</dbReference>
<dbReference type="GO" id="GO:0005737">
    <property type="term" value="C:cytoplasm"/>
    <property type="evidence" value="ECO:0007669"/>
    <property type="project" value="UniProtKB-SubCell"/>
</dbReference>
<evidence type="ECO:0000256" key="6">
    <source>
        <dbReference type="ARBA" id="ARBA00022598"/>
    </source>
</evidence>
<feature type="binding site" evidence="15">
    <location>
        <position position="281"/>
    </location>
    <ligand>
        <name>L-serine</name>
        <dbReference type="ChEBI" id="CHEBI:33384"/>
    </ligand>
</feature>
<feature type="domain" description="Aminoacyl-transfer RNA synthetases class-II family profile" evidence="17">
    <location>
        <begin position="136"/>
        <end position="407"/>
    </location>
</feature>
<keyword evidence="5" id="KW-0963">Cytoplasm</keyword>
<evidence type="ECO:0000256" key="12">
    <source>
        <dbReference type="ARBA" id="ARBA00047929"/>
    </source>
</evidence>
<evidence type="ECO:0000256" key="2">
    <source>
        <dbReference type="ARBA" id="ARBA00005045"/>
    </source>
</evidence>
<dbReference type="AlphaFoldDB" id="A0A2S9QF11"/>
<dbReference type="NCBIfam" id="TIGR00414">
    <property type="entry name" value="serS"/>
    <property type="match status" value="1"/>
</dbReference>
<dbReference type="Pfam" id="PF00587">
    <property type="entry name" value="tRNA-synt_2b"/>
    <property type="match status" value="1"/>
</dbReference>
<evidence type="ECO:0000256" key="5">
    <source>
        <dbReference type="ARBA" id="ARBA00022490"/>
    </source>
</evidence>
<proteinExistence type="inferred from homology"/>
<dbReference type="SUPFAM" id="SSF55681">
    <property type="entry name" value="Class II aaRS and biotin synthetases"/>
    <property type="match status" value="1"/>
</dbReference>
<evidence type="ECO:0000256" key="11">
    <source>
        <dbReference type="ARBA" id="ARBA00039158"/>
    </source>
</evidence>
<dbReference type="GO" id="GO:0006434">
    <property type="term" value="P:seryl-tRNA aminoacylation"/>
    <property type="evidence" value="ECO:0007669"/>
    <property type="project" value="UniProtKB-UniRule"/>
</dbReference>
<dbReference type="PRINTS" id="PR00981">
    <property type="entry name" value="TRNASYNTHSER"/>
</dbReference>
<evidence type="ECO:0000256" key="15">
    <source>
        <dbReference type="PIRSR" id="PIRSR001529-1"/>
    </source>
</evidence>
<dbReference type="EC" id="6.1.1.11" evidence="4 14"/>
<gene>
    <name evidence="18" type="ORF">C5L14_08465</name>
</gene>
<name>A0A2S9QF11_9HYPH</name>
<dbReference type="GO" id="GO:0005524">
    <property type="term" value="F:ATP binding"/>
    <property type="evidence" value="ECO:0007669"/>
    <property type="project" value="UniProtKB-KW"/>
</dbReference>
<dbReference type="PROSITE" id="PS50862">
    <property type="entry name" value="AA_TRNA_LIGASE_II"/>
    <property type="match status" value="1"/>
</dbReference>
<keyword evidence="7" id="KW-0547">Nucleotide-binding</keyword>
<dbReference type="Proteomes" id="UP000237682">
    <property type="component" value="Unassembled WGS sequence"/>
</dbReference>
<feature type="binding site" evidence="16">
    <location>
        <begin position="258"/>
        <end position="260"/>
    </location>
    <ligand>
        <name>ATP</name>
        <dbReference type="ChEBI" id="CHEBI:30616"/>
    </ligand>
</feature>
<dbReference type="InterPro" id="IPR006195">
    <property type="entry name" value="aa-tRNA-synth_II"/>
</dbReference>
<accession>A0A2S9QF11</accession>
<dbReference type="SUPFAM" id="SSF46589">
    <property type="entry name" value="tRNA-binding arm"/>
    <property type="match status" value="1"/>
</dbReference>
<evidence type="ECO:0000256" key="4">
    <source>
        <dbReference type="ARBA" id="ARBA00012840"/>
    </source>
</evidence>
<keyword evidence="8 16" id="KW-0067">ATP-binding</keyword>
<dbReference type="PANTHER" id="PTHR43697">
    <property type="entry name" value="SERYL-TRNA SYNTHETASE"/>
    <property type="match status" value="1"/>
</dbReference>
<keyword evidence="6 18" id="KW-0436">Ligase</keyword>
<reference evidence="18 19" key="1">
    <citation type="submission" date="2018-02" db="EMBL/GenBank/DDBJ databases">
        <title>Whole genome sequencing of endophytic bacterium.</title>
        <authorList>
            <person name="Eedara R."/>
            <person name="Podile A.R."/>
        </authorList>
    </citation>
    <scope>NUCLEOTIDE SEQUENCE [LARGE SCALE GENOMIC DNA]</scope>
    <source>
        <strain evidence="18 19">RP1T</strain>
    </source>
</reference>
<evidence type="ECO:0000256" key="1">
    <source>
        <dbReference type="ARBA" id="ARBA00004496"/>
    </source>
</evidence>
<evidence type="ECO:0000256" key="3">
    <source>
        <dbReference type="ARBA" id="ARBA00010728"/>
    </source>
</evidence>
<comment type="similarity">
    <text evidence="3">Belongs to the class-II aminoacyl-tRNA synthetase family. Type-1 seryl-tRNA synthetase subfamily.</text>
</comment>
<dbReference type="InterPro" id="IPR045864">
    <property type="entry name" value="aa-tRNA-synth_II/BPL/LPL"/>
</dbReference>
<sequence>MLDIAFIRNNAAAVAEAARVKGMRVDLDRILALDAALRRDKTRLEALRAERNRITAQFSGGSASLRMAGAERSRAIAGELSALQAHAGETEQVLRDLLMAVPNLPWRGAPVGPDEKSNRVVRTVGDRPDFAFAPLDHVAIAERHGWINQARIARIAGARSYVLKGRLALLEQALLFDTSRRLAREGFQPISVPALVRGEAFVNTGHFPFAREDTFELPRDGLYLAGTAEIALTGLHGGEIIEERDLPLLYAGLSPCFRREAGSGGRDVRGLLRVHQFYKVEQYVICRDDPEESAYWHARLLANAETILQALGLPYQVVECSTGDMGPGKVRMNDIETWVPSLGRYRETHSCSSLHEWQARRANIRWRDRLGQVRFCHTLNNTAIATPRILVPLIENHQTPQGQVRVPAFLRTYLDGEELL</sequence>
<dbReference type="Pfam" id="PF02403">
    <property type="entry name" value="Seryl_tRNA_N"/>
    <property type="match status" value="1"/>
</dbReference>
<keyword evidence="9" id="KW-0648">Protein biosynthesis</keyword>
<comment type="catalytic activity">
    <reaction evidence="12">
        <text>tRNA(Sec) + L-serine + ATP = L-seryl-tRNA(Sec) + AMP + diphosphate + H(+)</text>
        <dbReference type="Rhea" id="RHEA:42580"/>
        <dbReference type="Rhea" id="RHEA-COMP:9742"/>
        <dbReference type="Rhea" id="RHEA-COMP:10128"/>
        <dbReference type="ChEBI" id="CHEBI:15378"/>
        <dbReference type="ChEBI" id="CHEBI:30616"/>
        <dbReference type="ChEBI" id="CHEBI:33019"/>
        <dbReference type="ChEBI" id="CHEBI:33384"/>
        <dbReference type="ChEBI" id="CHEBI:78442"/>
        <dbReference type="ChEBI" id="CHEBI:78533"/>
        <dbReference type="ChEBI" id="CHEBI:456215"/>
        <dbReference type="EC" id="6.1.1.11"/>
    </reaction>
</comment>
<dbReference type="InterPro" id="IPR042103">
    <property type="entry name" value="SerRS_1_N_sf"/>
</dbReference>